<evidence type="ECO:0000256" key="3">
    <source>
        <dbReference type="ARBA" id="ARBA00022691"/>
    </source>
</evidence>
<dbReference type="Pfam" id="PF04055">
    <property type="entry name" value="Radical_SAM"/>
    <property type="match status" value="1"/>
</dbReference>
<dbReference type="InterPro" id="IPR013785">
    <property type="entry name" value="Aldolase_TIM"/>
</dbReference>
<keyword evidence="2" id="KW-0004">4Fe-4S</keyword>
<dbReference type="SFLD" id="SFLDS00029">
    <property type="entry name" value="Radical_SAM"/>
    <property type="match status" value="1"/>
</dbReference>
<evidence type="ECO:0000256" key="5">
    <source>
        <dbReference type="ARBA" id="ARBA00023004"/>
    </source>
</evidence>
<comment type="cofactor">
    <cofactor evidence="1">
        <name>[4Fe-4S] cluster</name>
        <dbReference type="ChEBI" id="CHEBI:49883"/>
    </cofactor>
</comment>
<dbReference type="AlphaFoldDB" id="A0A9P1KA52"/>
<dbReference type="PROSITE" id="PS51918">
    <property type="entry name" value="RADICAL_SAM"/>
    <property type="match status" value="1"/>
</dbReference>
<evidence type="ECO:0000256" key="2">
    <source>
        <dbReference type="ARBA" id="ARBA00022485"/>
    </source>
</evidence>
<proteinExistence type="predicted"/>
<keyword evidence="4" id="KW-0479">Metal-binding</keyword>
<evidence type="ECO:0000259" key="8">
    <source>
        <dbReference type="PROSITE" id="PS51918"/>
    </source>
</evidence>
<dbReference type="GO" id="GO:0046872">
    <property type="term" value="F:metal ion binding"/>
    <property type="evidence" value="ECO:0007669"/>
    <property type="project" value="UniProtKB-KW"/>
</dbReference>
<keyword evidence="10" id="KW-1185">Reference proteome</keyword>
<accession>A0A9P1KA52</accession>
<keyword evidence="5" id="KW-0408">Iron</keyword>
<evidence type="ECO:0000313" key="10">
    <source>
        <dbReference type="Proteomes" id="UP000032946"/>
    </source>
</evidence>
<feature type="region of interest" description="Disordered" evidence="7">
    <location>
        <begin position="209"/>
        <end position="233"/>
    </location>
</feature>
<dbReference type="Gene3D" id="3.20.20.70">
    <property type="entry name" value="Aldolase class I"/>
    <property type="match status" value="1"/>
</dbReference>
<dbReference type="SFLD" id="SFLDG01083">
    <property type="entry name" value="Uncharacterised_Radical_SAM_Su"/>
    <property type="match status" value="1"/>
</dbReference>
<sequence>MIDSTIALHPSFTPVYGPVSSWRYGRSLGIDPIGVVSTCSFNCVYCQLGEIEQKTSDRMIYVPCAEILTSLENFAPWSVDVITLSGSGEPTLAANLGEILTGIKTLTARPTLVLTNGTTLNDPQVRSDLAIADKVSIKLDGVSSDQLRRVNRPVPGIDFDHIIAGLLEFRQHYQGEIGIQTMLLSPWDESTRREYISLITAVAPREIQLNTPTRPKPVQRQLDGRENHTSSANRPYQVRALRCVVPEILHHFAQEIEQKTGIMVRTAPIPATV</sequence>
<reference evidence="9 10" key="1">
    <citation type="submission" date="2014-02" db="EMBL/GenBank/DDBJ databases">
        <authorList>
            <person name="Genoscope - CEA"/>
        </authorList>
    </citation>
    <scope>NUCLEOTIDE SEQUENCE [LARGE SCALE GENOMIC DNA]</scope>
    <source>
        <strain evidence="9 10">PCC 8005</strain>
    </source>
</reference>
<dbReference type="GO" id="GO:0003824">
    <property type="term" value="F:catalytic activity"/>
    <property type="evidence" value="ECO:0007669"/>
    <property type="project" value="InterPro"/>
</dbReference>
<feature type="domain" description="Radical SAM core" evidence="8">
    <location>
        <begin position="23"/>
        <end position="251"/>
    </location>
</feature>
<dbReference type="Proteomes" id="UP000032946">
    <property type="component" value="Chromosome"/>
</dbReference>
<dbReference type="SUPFAM" id="SSF102114">
    <property type="entry name" value="Radical SAM enzymes"/>
    <property type="match status" value="1"/>
</dbReference>
<name>A0A9P1KA52_9CYAN</name>
<dbReference type="CDD" id="cd01335">
    <property type="entry name" value="Radical_SAM"/>
    <property type="match status" value="1"/>
</dbReference>
<dbReference type="EMBL" id="FO818640">
    <property type="protein sequence ID" value="CDM92424.1"/>
    <property type="molecule type" value="Genomic_DNA"/>
</dbReference>
<dbReference type="RefSeq" id="WP_008055214.1">
    <property type="nucleotide sequence ID" value="NZ_FO818640.1"/>
</dbReference>
<organism evidence="9 10">
    <name type="scientific">Limnospira indica PCC 8005</name>
    <dbReference type="NCBI Taxonomy" id="376219"/>
    <lineage>
        <taxon>Bacteria</taxon>
        <taxon>Bacillati</taxon>
        <taxon>Cyanobacteriota</taxon>
        <taxon>Cyanophyceae</taxon>
        <taxon>Oscillatoriophycideae</taxon>
        <taxon>Oscillatoriales</taxon>
        <taxon>Sirenicapillariaceae</taxon>
        <taxon>Limnospira</taxon>
    </lineage>
</organism>
<evidence type="ECO:0000256" key="4">
    <source>
        <dbReference type="ARBA" id="ARBA00022723"/>
    </source>
</evidence>
<gene>
    <name evidence="9" type="ORF">ARTHRO_10097</name>
</gene>
<evidence type="ECO:0000256" key="6">
    <source>
        <dbReference type="ARBA" id="ARBA00023014"/>
    </source>
</evidence>
<dbReference type="GO" id="GO:0051539">
    <property type="term" value="F:4 iron, 4 sulfur cluster binding"/>
    <property type="evidence" value="ECO:0007669"/>
    <property type="project" value="UniProtKB-KW"/>
</dbReference>
<evidence type="ECO:0000256" key="7">
    <source>
        <dbReference type="SAM" id="MobiDB-lite"/>
    </source>
</evidence>
<keyword evidence="6" id="KW-0411">Iron-sulfur</keyword>
<dbReference type="PANTHER" id="PTHR43787:SF11">
    <property type="entry name" value="UPF0026 PROTEIN SLR1464"/>
    <property type="match status" value="1"/>
</dbReference>
<evidence type="ECO:0000313" key="9">
    <source>
        <dbReference type="EMBL" id="CDM92424.1"/>
    </source>
</evidence>
<dbReference type="InterPro" id="IPR058240">
    <property type="entry name" value="rSAM_sf"/>
</dbReference>
<evidence type="ECO:0000256" key="1">
    <source>
        <dbReference type="ARBA" id="ARBA00001966"/>
    </source>
</evidence>
<keyword evidence="3" id="KW-0949">S-adenosyl-L-methionine</keyword>
<protein>
    <recommendedName>
        <fullName evidence="8">Radical SAM core domain-containing protein</fullName>
    </recommendedName>
</protein>
<dbReference type="PANTHER" id="PTHR43787">
    <property type="entry name" value="FEMO COFACTOR BIOSYNTHESIS PROTEIN NIFB-RELATED"/>
    <property type="match status" value="1"/>
</dbReference>
<dbReference type="InterPro" id="IPR040084">
    <property type="entry name" value="GTPase_Obg"/>
</dbReference>
<dbReference type="InterPro" id="IPR007197">
    <property type="entry name" value="rSAM"/>
</dbReference>